<feature type="compositionally biased region" description="Basic residues" evidence="1">
    <location>
        <begin position="135"/>
        <end position="148"/>
    </location>
</feature>
<dbReference type="EMBL" id="BGZK01000064">
    <property type="protein sequence ID" value="GBP14480.1"/>
    <property type="molecule type" value="Genomic_DNA"/>
</dbReference>
<dbReference type="AlphaFoldDB" id="A0A4C1TLJ8"/>
<proteinExistence type="predicted"/>
<feature type="region of interest" description="Disordered" evidence="1">
    <location>
        <begin position="116"/>
        <end position="148"/>
    </location>
</feature>
<dbReference type="Proteomes" id="UP000299102">
    <property type="component" value="Unassembled WGS sequence"/>
</dbReference>
<feature type="region of interest" description="Disordered" evidence="1">
    <location>
        <begin position="422"/>
        <end position="448"/>
    </location>
</feature>
<keyword evidence="3" id="KW-1185">Reference proteome</keyword>
<protein>
    <submittedName>
        <fullName evidence="2">Uncharacterized protein</fullName>
    </submittedName>
</protein>
<name>A0A4C1TLJ8_EUMVA</name>
<accession>A0A4C1TLJ8</accession>
<comment type="caution">
    <text evidence="2">The sequence shown here is derived from an EMBL/GenBank/DDBJ whole genome shotgun (WGS) entry which is preliminary data.</text>
</comment>
<gene>
    <name evidence="2" type="ORF">EVAR_7762_1</name>
</gene>
<feature type="compositionally biased region" description="Low complexity" evidence="1">
    <location>
        <begin position="424"/>
        <end position="434"/>
    </location>
</feature>
<sequence length="503" mass="54198">MPYPAPLLGTPVAIFMDGTIERNTAHSLIRVTLLSVSIVSRTALMLSSDVAVEGRRSRKSSAEVTATHAVHATTRGLRGRRAPCAVTSSYTPVLDWDGGLIFASCRASSRRGYDPDGSGGNGLNHWSGLVPVPSPHRRGRARSSRMRSRQVEGIRLDGWCSTRWGGRLAQAGHVVDRWWSDAGGRRPDQGGASVTRVGVDLTESACRPLVRLSTRGRQQPEGSTCQRAASFNLLVLSRSGLQVNPVPAPTTRGARVTAAPGDGWGHRVVKRWLTRGGREAEQAAHAADRRWLSTHPRQQPGRYVPASRVLPLRSSLFNHPSSSSSTIFCLDFNLQSGAYAGPPRARARHCAYTQRGWGHGLPSGGMTRAEARLSHAASASRSLLLAPALVWVVFPNDEGPKHRFTIRIIVPTMSGKAPRRLQCGRRAASDTSASGRRRGGRTSALGMPGVAAVPEPPAFYRLKCGDIGFGAMMYVRDSNKVEVVVTQIMRRAGPRACSATHGC</sequence>
<evidence type="ECO:0000256" key="1">
    <source>
        <dbReference type="SAM" id="MobiDB-lite"/>
    </source>
</evidence>
<reference evidence="2 3" key="1">
    <citation type="journal article" date="2019" name="Commun. Biol.">
        <title>The bagworm genome reveals a unique fibroin gene that provides high tensile strength.</title>
        <authorList>
            <person name="Kono N."/>
            <person name="Nakamura H."/>
            <person name="Ohtoshi R."/>
            <person name="Tomita M."/>
            <person name="Numata K."/>
            <person name="Arakawa K."/>
        </authorList>
    </citation>
    <scope>NUCLEOTIDE SEQUENCE [LARGE SCALE GENOMIC DNA]</scope>
</reference>
<organism evidence="2 3">
    <name type="scientific">Eumeta variegata</name>
    <name type="common">Bagworm moth</name>
    <name type="synonym">Eumeta japonica</name>
    <dbReference type="NCBI Taxonomy" id="151549"/>
    <lineage>
        <taxon>Eukaryota</taxon>
        <taxon>Metazoa</taxon>
        <taxon>Ecdysozoa</taxon>
        <taxon>Arthropoda</taxon>
        <taxon>Hexapoda</taxon>
        <taxon>Insecta</taxon>
        <taxon>Pterygota</taxon>
        <taxon>Neoptera</taxon>
        <taxon>Endopterygota</taxon>
        <taxon>Lepidoptera</taxon>
        <taxon>Glossata</taxon>
        <taxon>Ditrysia</taxon>
        <taxon>Tineoidea</taxon>
        <taxon>Psychidae</taxon>
        <taxon>Oiketicinae</taxon>
        <taxon>Eumeta</taxon>
    </lineage>
</organism>
<evidence type="ECO:0000313" key="3">
    <source>
        <dbReference type="Proteomes" id="UP000299102"/>
    </source>
</evidence>
<evidence type="ECO:0000313" key="2">
    <source>
        <dbReference type="EMBL" id="GBP14480.1"/>
    </source>
</evidence>